<keyword evidence="2" id="KW-1185">Reference proteome</keyword>
<dbReference type="Pfam" id="PF02597">
    <property type="entry name" value="ThiS"/>
    <property type="match status" value="1"/>
</dbReference>
<reference evidence="1 2" key="1">
    <citation type="submission" date="2020-04" db="EMBL/GenBank/DDBJ databases">
        <title>Luteolibacter sp. G-1-1-1 isolated from soil.</title>
        <authorList>
            <person name="Dahal R.H."/>
        </authorList>
    </citation>
    <scope>NUCLEOTIDE SEQUENCE [LARGE SCALE GENOMIC DNA]</scope>
    <source>
        <strain evidence="1 2">G-1-1-1</strain>
    </source>
</reference>
<accession>A0A858RJ98</accession>
<dbReference type="EMBL" id="CP051774">
    <property type="protein sequence ID" value="QJE96922.1"/>
    <property type="molecule type" value="Genomic_DNA"/>
</dbReference>
<dbReference type="InterPro" id="IPR003749">
    <property type="entry name" value="ThiS/MoaD-like"/>
</dbReference>
<dbReference type="InterPro" id="IPR012675">
    <property type="entry name" value="Beta-grasp_dom_sf"/>
</dbReference>
<dbReference type="InterPro" id="IPR016155">
    <property type="entry name" value="Mopterin_synth/thiamin_S_b"/>
</dbReference>
<dbReference type="SUPFAM" id="SSF54285">
    <property type="entry name" value="MoaD/ThiS"/>
    <property type="match status" value="1"/>
</dbReference>
<proteinExistence type="predicted"/>
<dbReference type="Proteomes" id="UP000501812">
    <property type="component" value="Chromosome"/>
</dbReference>
<dbReference type="KEGG" id="luo:HHL09_14380"/>
<evidence type="ECO:0000313" key="1">
    <source>
        <dbReference type="EMBL" id="QJE96922.1"/>
    </source>
</evidence>
<sequence length="76" mass="8188">MPITVLAFAQSQDTFGFSSKELPCSPEDTPRTLLLRVNPEASLELLRVALDCEFVTWDTPIGSAKELAIIPPVSGG</sequence>
<dbReference type="CDD" id="cd00754">
    <property type="entry name" value="Ubl_MoaD"/>
    <property type="match status" value="1"/>
</dbReference>
<dbReference type="AlphaFoldDB" id="A0A858RJ98"/>
<name>A0A858RJ98_9BACT</name>
<evidence type="ECO:0000313" key="2">
    <source>
        <dbReference type="Proteomes" id="UP000501812"/>
    </source>
</evidence>
<dbReference type="Gene3D" id="3.10.20.30">
    <property type="match status" value="1"/>
</dbReference>
<dbReference type="RefSeq" id="WP_169455322.1">
    <property type="nucleotide sequence ID" value="NZ_CP051774.1"/>
</dbReference>
<protein>
    <submittedName>
        <fullName evidence="1">MoaD/ThiS family protein</fullName>
    </submittedName>
</protein>
<gene>
    <name evidence="1" type="ORF">HHL09_14380</name>
</gene>
<organism evidence="1 2">
    <name type="scientific">Luteolibacter luteus</name>
    <dbReference type="NCBI Taxonomy" id="2728835"/>
    <lineage>
        <taxon>Bacteria</taxon>
        <taxon>Pseudomonadati</taxon>
        <taxon>Verrucomicrobiota</taxon>
        <taxon>Verrucomicrobiia</taxon>
        <taxon>Verrucomicrobiales</taxon>
        <taxon>Verrucomicrobiaceae</taxon>
        <taxon>Luteolibacter</taxon>
    </lineage>
</organism>